<comment type="subunit">
    <text evidence="5 18">Homodimer.</text>
</comment>
<dbReference type="OrthoDB" id="9806254at2"/>
<evidence type="ECO:0000256" key="5">
    <source>
        <dbReference type="ARBA" id="ARBA00011738"/>
    </source>
</evidence>
<dbReference type="Pfam" id="PF00180">
    <property type="entry name" value="Iso_dh"/>
    <property type="match status" value="1"/>
</dbReference>
<dbReference type="RefSeq" id="WP_084660649.1">
    <property type="nucleotide sequence ID" value="NZ_FWWY01000001.1"/>
</dbReference>
<comment type="catalytic activity">
    <reaction evidence="1 18">
        <text>(2R,3S)-3-isopropylmalate + NAD(+) = 4-methyl-2-oxopentanoate + CO2 + NADH</text>
        <dbReference type="Rhea" id="RHEA:32271"/>
        <dbReference type="ChEBI" id="CHEBI:16526"/>
        <dbReference type="ChEBI" id="CHEBI:17865"/>
        <dbReference type="ChEBI" id="CHEBI:35121"/>
        <dbReference type="ChEBI" id="CHEBI:57540"/>
        <dbReference type="ChEBI" id="CHEBI:57945"/>
        <dbReference type="EC" id="1.1.1.85"/>
    </reaction>
</comment>
<dbReference type="PROSITE" id="PS00470">
    <property type="entry name" value="IDH_IMDH"/>
    <property type="match status" value="1"/>
</dbReference>
<evidence type="ECO:0000259" key="19">
    <source>
        <dbReference type="SMART" id="SM01329"/>
    </source>
</evidence>
<dbReference type="EC" id="1.1.1.85" evidence="6 16"/>
<dbReference type="NCBIfam" id="TIGR00169">
    <property type="entry name" value="leuB"/>
    <property type="match status" value="1"/>
</dbReference>
<evidence type="ECO:0000256" key="16">
    <source>
        <dbReference type="NCBIfam" id="TIGR00169"/>
    </source>
</evidence>
<keyword evidence="9" id="KW-0028">Amino-acid biosynthesis</keyword>
<keyword evidence="15 18" id="KW-0100">Branched-chain amino acid biosynthesis</keyword>
<evidence type="ECO:0000256" key="13">
    <source>
        <dbReference type="ARBA" id="ARBA00023027"/>
    </source>
</evidence>
<evidence type="ECO:0000256" key="7">
    <source>
        <dbReference type="ARBA" id="ARBA00019276"/>
    </source>
</evidence>
<dbReference type="GO" id="GO:0003862">
    <property type="term" value="F:3-isopropylmalate dehydrogenase activity"/>
    <property type="evidence" value="ECO:0007669"/>
    <property type="project" value="UniProtKB-UniRule"/>
</dbReference>
<dbReference type="InterPro" id="IPR004429">
    <property type="entry name" value="Isopropylmalate_DH"/>
</dbReference>
<keyword evidence="21" id="KW-1185">Reference proteome</keyword>
<sequence length="360" mass="39238">MANHQLLVLAGDGIGPEVTGAALQVLDRVAEIGGWVVEIERADIGGTAIDTYGDPFPEKTQRAIDKASAVLLGAVGGPKWDQAPKRPEAGLLAMRQYMGLWANLRPYHVFKGLEHLSPLRKAQVDGIIFRELTGGLYFGEPRGRRFLPGDLEVIDTLQYRRSEMWRIIKLAFEYARDHHLTLTSVDKANVLESSRVWREVTDELSKQFPDVPVVHRYVDASAMDLVLNPDRYQVIVTENLFGDILSDLAGGLVGSLGLLGSSSVAGTPGTRGLFEPVHGSAPDIAGKGIANPTGAMLSLAYLVGWSWSESEAQQLIESAVAESLAEGPHTPDLGGNASTEEFTQAVIQRLEHIWQRRKIS</sequence>
<dbReference type="STRING" id="28034.BFX07_08230"/>
<dbReference type="EMBL" id="FWWY01000001">
    <property type="protein sequence ID" value="SMC01765.1"/>
    <property type="molecule type" value="Genomic_DNA"/>
</dbReference>
<dbReference type="SMART" id="SM01329">
    <property type="entry name" value="Iso_dh"/>
    <property type="match status" value="1"/>
</dbReference>
<gene>
    <name evidence="20" type="ORF">SAMN00768000_0082</name>
</gene>
<evidence type="ECO:0000313" key="21">
    <source>
        <dbReference type="Proteomes" id="UP000192660"/>
    </source>
</evidence>
<keyword evidence="8 18" id="KW-0432">Leucine biosynthesis</keyword>
<protein>
    <recommendedName>
        <fullName evidence="7 16">3-isopropylmalate dehydrogenase</fullName>
        <ecNumber evidence="6 16">1.1.1.85</ecNumber>
    </recommendedName>
</protein>
<evidence type="ECO:0000256" key="6">
    <source>
        <dbReference type="ARBA" id="ARBA00013101"/>
    </source>
</evidence>
<dbReference type="GO" id="GO:0005829">
    <property type="term" value="C:cytosol"/>
    <property type="evidence" value="ECO:0007669"/>
    <property type="project" value="TreeGrafter"/>
</dbReference>
<keyword evidence="14" id="KW-0464">Manganese</keyword>
<dbReference type="InterPro" id="IPR024084">
    <property type="entry name" value="IsoPropMal-DH-like_dom"/>
</dbReference>
<keyword evidence="10 18" id="KW-0479">Metal-binding</keyword>
<keyword evidence="13 18" id="KW-0520">NAD</keyword>
<evidence type="ECO:0000256" key="10">
    <source>
        <dbReference type="ARBA" id="ARBA00022723"/>
    </source>
</evidence>
<dbReference type="GO" id="GO:0000287">
    <property type="term" value="F:magnesium ion binding"/>
    <property type="evidence" value="ECO:0007669"/>
    <property type="project" value="InterPro"/>
</dbReference>
<comment type="pathway">
    <text evidence="3 18">Amino-acid biosynthesis; L-leucine biosynthesis; L-leucine from 3-methyl-2-oxobutanoate: step 3/4.</text>
</comment>
<dbReference type="AlphaFoldDB" id="A0A1W1W671"/>
<dbReference type="GO" id="GO:0051287">
    <property type="term" value="F:NAD binding"/>
    <property type="evidence" value="ECO:0007669"/>
    <property type="project" value="InterPro"/>
</dbReference>
<dbReference type="UniPathway" id="UPA00048">
    <property type="reaction ID" value="UER00072"/>
</dbReference>
<evidence type="ECO:0000313" key="20">
    <source>
        <dbReference type="EMBL" id="SMC01765.1"/>
    </source>
</evidence>
<evidence type="ECO:0000256" key="9">
    <source>
        <dbReference type="ARBA" id="ARBA00022605"/>
    </source>
</evidence>
<feature type="domain" description="Isopropylmalate dehydrogenase-like" evidence="19">
    <location>
        <begin position="5"/>
        <end position="346"/>
    </location>
</feature>
<dbReference type="SUPFAM" id="SSF53659">
    <property type="entry name" value="Isocitrate/Isopropylmalate dehydrogenase-like"/>
    <property type="match status" value="1"/>
</dbReference>
<evidence type="ECO:0000256" key="8">
    <source>
        <dbReference type="ARBA" id="ARBA00022430"/>
    </source>
</evidence>
<dbReference type="PANTHER" id="PTHR42979">
    <property type="entry name" value="3-ISOPROPYLMALATE DEHYDROGENASE"/>
    <property type="match status" value="1"/>
</dbReference>
<evidence type="ECO:0000256" key="3">
    <source>
        <dbReference type="ARBA" id="ARBA00004762"/>
    </source>
</evidence>
<organism evidence="20 21">
    <name type="scientific">Sulfobacillus thermosulfidooxidans (strain DSM 9293 / VKM B-1269 / AT-1)</name>
    <dbReference type="NCBI Taxonomy" id="929705"/>
    <lineage>
        <taxon>Bacteria</taxon>
        <taxon>Bacillati</taxon>
        <taxon>Bacillota</taxon>
        <taxon>Clostridia</taxon>
        <taxon>Eubacteriales</taxon>
        <taxon>Clostridiales Family XVII. Incertae Sedis</taxon>
        <taxon>Sulfobacillus</taxon>
    </lineage>
</organism>
<dbReference type="Proteomes" id="UP000192660">
    <property type="component" value="Unassembled WGS sequence"/>
</dbReference>
<accession>A0A1W1W671</accession>
<evidence type="ECO:0000256" key="15">
    <source>
        <dbReference type="ARBA" id="ARBA00023304"/>
    </source>
</evidence>
<evidence type="ECO:0000256" key="18">
    <source>
        <dbReference type="RuleBase" id="RU004445"/>
    </source>
</evidence>
<dbReference type="FunFam" id="3.40.718.10:FF:000006">
    <property type="entry name" value="3-isopropylmalate dehydrogenase"/>
    <property type="match status" value="1"/>
</dbReference>
<keyword evidence="11" id="KW-0460">Magnesium</keyword>
<comment type="similarity">
    <text evidence="4">Belongs to the isocitrate and isopropylmalate dehydrogenases family. LeuB type 1 subfamily.</text>
</comment>
<evidence type="ECO:0000256" key="2">
    <source>
        <dbReference type="ARBA" id="ARBA00001936"/>
    </source>
</evidence>
<comment type="cofactor">
    <cofactor evidence="2">
        <name>Mn(2+)</name>
        <dbReference type="ChEBI" id="CHEBI:29035"/>
    </cofactor>
</comment>
<evidence type="ECO:0000256" key="17">
    <source>
        <dbReference type="RuleBase" id="RU004443"/>
    </source>
</evidence>
<dbReference type="Gene3D" id="3.40.718.10">
    <property type="entry name" value="Isopropylmalate Dehydrogenase"/>
    <property type="match status" value="1"/>
</dbReference>
<proteinExistence type="inferred from homology"/>
<dbReference type="InterPro" id="IPR019818">
    <property type="entry name" value="IsoCit/isopropylmalate_DH_CS"/>
</dbReference>
<name>A0A1W1W671_SULTA</name>
<dbReference type="GO" id="GO:0009098">
    <property type="term" value="P:L-leucine biosynthetic process"/>
    <property type="evidence" value="ECO:0007669"/>
    <property type="project" value="UniProtKB-UniRule"/>
</dbReference>
<evidence type="ECO:0000256" key="1">
    <source>
        <dbReference type="ARBA" id="ARBA00000624"/>
    </source>
</evidence>
<comment type="cofactor">
    <cofactor evidence="18">
        <name>Mg(2+)</name>
        <dbReference type="ChEBI" id="CHEBI:18420"/>
    </cofactor>
    <cofactor evidence="18">
        <name>Mn(2+)</name>
        <dbReference type="ChEBI" id="CHEBI:29035"/>
    </cofactor>
    <text evidence="18">Binds 1 Mg(2+) or Mn(2+) ion per subunit.</text>
</comment>
<evidence type="ECO:0000256" key="12">
    <source>
        <dbReference type="ARBA" id="ARBA00023002"/>
    </source>
</evidence>
<dbReference type="PANTHER" id="PTHR42979:SF1">
    <property type="entry name" value="3-ISOPROPYLMALATE DEHYDROGENASE"/>
    <property type="match status" value="1"/>
</dbReference>
<keyword evidence="12 17" id="KW-0560">Oxidoreductase</keyword>
<evidence type="ECO:0000256" key="14">
    <source>
        <dbReference type="ARBA" id="ARBA00023211"/>
    </source>
</evidence>
<reference evidence="21" key="1">
    <citation type="submission" date="2017-04" db="EMBL/GenBank/DDBJ databases">
        <authorList>
            <person name="Varghese N."/>
            <person name="Submissions S."/>
        </authorList>
    </citation>
    <scope>NUCLEOTIDE SEQUENCE [LARGE SCALE GENOMIC DNA]</scope>
    <source>
        <strain evidence="21">DSM 9293</strain>
    </source>
</reference>
<evidence type="ECO:0000256" key="11">
    <source>
        <dbReference type="ARBA" id="ARBA00022842"/>
    </source>
</evidence>
<evidence type="ECO:0000256" key="4">
    <source>
        <dbReference type="ARBA" id="ARBA00008319"/>
    </source>
</evidence>
<comment type="function">
    <text evidence="18">Catalyzes the oxidation of 3-carboxy-2-hydroxy-4-methylpentanoate (3-isopropylmalate) to 3-carboxy-4-methyl-2-oxopentanoate. The product decarboxylates to 4-methyl-2 oxopentanoate.</text>
</comment>